<evidence type="ECO:0000313" key="3">
    <source>
        <dbReference type="Proteomes" id="UP000310108"/>
    </source>
</evidence>
<dbReference type="AlphaFoldDB" id="A0A4U6XVU3"/>
<keyword evidence="3" id="KW-1185">Reference proteome</keyword>
<proteinExistence type="predicted"/>
<feature type="compositionally biased region" description="Polar residues" evidence="1">
    <location>
        <begin position="1"/>
        <end position="15"/>
    </location>
</feature>
<evidence type="ECO:0000313" key="2">
    <source>
        <dbReference type="EMBL" id="TKW60170.1"/>
    </source>
</evidence>
<dbReference type="EMBL" id="PJEX01000001">
    <property type="protein sequence ID" value="TKW60170.1"/>
    <property type="molecule type" value="Genomic_DNA"/>
</dbReference>
<gene>
    <name evidence="2" type="ORF">CTA1_4722</name>
</gene>
<organism evidence="2 3">
    <name type="scientific">Colletotrichum tanaceti</name>
    <dbReference type="NCBI Taxonomy" id="1306861"/>
    <lineage>
        <taxon>Eukaryota</taxon>
        <taxon>Fungi</taxon>
        <taxon>Dikarya</taxon>
        <taxon>Ascomycota</taxon>
        <taxon>Pezizomycotina</taxon>
        <taxon>Sordariomycetes</taxon>
        <taxon>Hypocreomycetidae</taxon>
        <taxon>Glomerellales</taxon>
        <taxon>Glomerellaceae</taxon>
        <taxon>Colletotrichum</taxon>
        <taxon>Colletotrichum destructivum species complex</taxon>
    </lineage>
</organism>
<sequence>MSSTAANQGSDNLNTAPRAPVRPAQGTQDNQLRLHVFESDYEIDACKVHCAGSVERKKSRAQRVNTVIVAVDRLIPSRVNAAPAQGRDANDDQDIHLRGTGAQFSNEVANFDNNKTQ</sequence>
<dbReference type="Proteomes" id="UP000310108">
    <property type="component" value="Unassembled WGS sequence"/>
</dbReference>
<reference evidence="2 3" key="1">
    <citation type="journal article" date="2019" name="PLoS ONE">
        <title>Comparative genome analysis indicates high evolutionary potential of pathogenicity genes in Colletotrichum tanaceti.</title>
        <authorList>
            <person name="Lelwala R.V."/>
            <person name="Korhonen P.K."/>
            <person name="Young N.D."/>
            <person name="Scott J.B."/>
            <person name="Ades P.A."/>
            <person name="Gasser R.B."/>
            <person name="Taylor P.W.J."/>
        </authorList>
    </citation>
    <scope>NUCLEOTIDE SEQUENCE [LARGE SCALE GENOMIC DNA]</scope>
    <source>
        <strain evidence="2">BRIP57314</strain>
    </source>
</reference>
<evidence type="ECO:0000256" key="1">
    <source>
        <dbReference type="SAM" id="MobiDB-lite"/>
    </source>
</evidence>
<protein>
    <submittedName>
        <fullName evidence="2">Uncharacterized protein</fullName>
    </submittedName>
</protein>
<accession>A0A4U6XVU3</accession>
<feature type="region of interest" description="Disordered" evidence="1">
    <location>
        <begin position="1"/>
        <end position="30"/>
    </location>
</feature>
<name>A0A4U6XVU3_9PEZI</name>
<comment type="caution">
    <text evidence="2">The sequence shown here is derived from an EMBL/GenBank/DDBJ whole genome shotgun (WGS) entry which is preliminary data.</text>
</comment>